<dbReference type="NCBIfam" id="NF033908">
    <property type="entry name" value="AcfA_fam_omp"/>
    <property type="match status" value="1"/>
</dbReference>
<feature type="signal peptide" evidence="2">
    <location>
        <begin position="1"/>
        <end position="18"/>
    </location>
</feature>
<dbReference type="Pfam" id="PF13505">
    <property type="entry name" value="OMP_b-brl"/>
    <property type="match status" value="1"/>
</dbReference>
<dbReference type="Proteomes" id="UP000195719">
    <property type="component" value="Unassembled WGS sequence"/>
</dbReference>
<feature type="chain" id="PRO_5012554543" description="Outer membrane protein beta-barrel domain-containing protein" evidence="2">
    <location>
        <begin position="19"/>
        <end position="213"/>
    </location>
</feature>
<sequence>MNNKLLLPLALLCSPAFAGPYVGLEVGAASINHDFSTHFVADAKTVTPSNSSTTFGGFVGYRSNNIGIELGYKQFELEGSTSQHLPLVNNNSYTHEREWEADINAKQFIVKPVYFYALTEKVQLKAGAGITYTQYDYSSSAQDEYENVLNDDIEFNKPRLGGESKNKSEFGVIASIGIDYNVYRNINIGAAMEYYVDSTANGGNVTVNTTYFF</sequence>
<reference evidence="5" key="1">
    <citation type="submission" date="2017-06" db="EMBL/GenBank/DDBJ databases">
        <authorList>
            <person name="Rodrigo-Torres L."/>
            <person name="Arahal R.D."/>
            <person name="Lucena T."/>
        </authorList>
    </citation>
    <scope>NUCLEOTIDE SEQUENCE [LARGE SCALE GENOMIC DNA]</scope>
    <source>
        <strain evidence="5">CECT 9192</strain>
    </source>
</reference>
<evidence type="ECO:0000259" key="3">
    <source>
        <dbReference type="Pfam" id="PF13505"/>
    </source>
</evidence>
<dbReference type="EMBL" id="FYAJ01000001">
    <property type="protein sequence ID" value="SMY32598.1"/>
    <property type="molecule type" value="Genomic_DNA"/>
</dbReference>
<dbReference type="AlphaFoldDB" id="A0A1Y6MA40"/>
<name>A0A1Y6MA40_9GAMM</name>
<dbReference type="Gene3D" id="2.40.160.20">
    <property type="match status" value="1"/>
</dbReference>
<proteinExistence type="predicted"/>
<dbReference type="InterPro" id="IPR011250">
    <property type="entry name" value="OMP/PagP_B-barrel"/>
</dbReference>
<dbReference type="InterPro" id="IPR027385">
    <property type="entry name" value="Beta-barrel_OMP"/>
</dbReference>
<evidence type="ECO:0000256" key="2">
    <source>
        <dbReference type="SAM" id="SignalP"/>
    </source>
</evidence>
<keyword evidence="5" id="KW-1185">Reference proteome</keyword>
<protein>
    <recommendedName>
        <fullName evidence="3">Outer membrane protein beta-barrel domain-containing protein</fullName>
    </recommendedName>
</protein>
<evidence type="ECO:0000313" key="4">
    <source>
        <dbReference type="EMBL" id="SMY32598.1"/>
    </source>
</evidence>
<dbReference type="RefSeq" id="WP_087852405.1">
    <property type="nucleotide sequence ID" value="NZ_FYAJ01000001.1"/>
</dbReference>
<gene>
    <name evidence="4" type="ORF">PAND9192_00511</name>
</gene>
<dbReference type="SUPFAM" id="SSF56925">
    <property type="entry name" value="OMPA-like"/>
    <property type="match status" value="1"/>
</dbReference>
<evidence type="ECO:0000313" key="5">
    <source>
        <dbReference type="Proteomes" id="UP000195719"/>
    </source>
</evidence>
<accession>A0A1Y6MA40</accession>
<organism evidence="4 5">
    <name type="scientific">Photobacterium andalusiense</name>
    <dbReference type="NCBI Taxonomy" id="2204296"/>
    <lineage>
        <taxon>Bacteria</taxon>
        <taxon>Pseudomonadati</taxon>
        <taxon>Pseudomonadota</taxon>
        <taxon>Gammaproteobacteria</taxon>
        <taxon>Vibrionales</taxon>
        <taxon>Vibrionaceae</taxon>
        <taxon>Photobacterium</taxon>
    </lineage>
</organism>
<feature type="domain" description="Outer membrane protein beta-barrel" evidence="3">
    <location>
        <begin position="6"/>
        <end position="210"/>
    </location>
</feature>
<keyword evidence="1 2" id="KW-0732">Signal</keyword>
<evidence type="ECO:0000256" key="1">
    <source>
        <dbReference type="ARBA" id="ARBA00022729"/>
    </source>
</evidence>